<proteinExistence type="predicted"/>
<keyword evidence="2" id="KW-1185">Reference proteome</keyword>
<dbReference type="Proteomes" id="UP000468327">
    <property type="component" value="Unassembled WGS sequence"/>
</dbReference>
<organism evidence="1 2">
    <name type="scientific">Gordonibacter urolithinfaciens</name>
    <dbReference type="NCBI Taxonomy" id="1335613"/>
    <lineage>
        <taxon>Bacteria</taxon>
        <taxon>Bacillati</taxon>
        <taxon>Actinomycetota</taxon>
        <taxon>Coriobacteriia</taxon>
        <taxon>Eggerthellales</taxon>
        <taxon>Eggerthellaceae</taxon>
        <taxon>Gordonibacter</taxon>
    </lineage>
</organism>
<dbReference type="AlphaFoldDB" id="A0A6N8IH77"/>
<evidence type="ECO:0000313" key="1">
    <source>
        <dbReference type="EMBL" id="MVN15269.1"/>
    </source>
</evidence>
<gene>
    <name evidence="1" type="ORF">GO738_07930</name>
</gene>
<evidence type="ECO:0000313" key="2">
    <source>
        <dbReference type="Proteomes" id="UP000468327"/>
    </source>
</evidence>
<comment type="caution">
    <text evidence="1">The sequence shown here is derived from an EMBL/GenBank/DDBJ whole genome shotgun (WGS) entry which is preliminary data.</text>
</comment>
<dbReference type="EMBL" id="WPOC01000010">
    <property type="protein sequence ID" value="MVN15269.1"/>
    <property type="molecule type" value="Genomic_DNA"/>
</dbReference>
<protein>
    <submittedName>
        <fullName evidence="1">Uncharacterized protein</fullName>
    </submittedName>
</protein>
<dbReference type="RefSeq" id="WP_157004959.1">
    <property type="nucleotide sequence ID" value="NZ_WPOC01000010.1"/>
</dbReference>
<accession>A0A6N8IH77</accession>
<sequence length="97" mass="11435">MVNSLPSRRFLETVVIFQGEEERKGFEILLREHHSEFEEEMSEVPDPYGAERLPEDYPQKAKDQATRELKAIPILKCMLEEFRGDLEGLRLPTSRDW</sequence>
<reference evidence="1 2" key="1">
    <citation type="submission" date="2019-11" db="EMBL/GenBank/DDBJ databases">
        <title>Whole genome shotgun sequencing (WGS) data from Adlercreutzia equolifaciens ResAG-91, Eggerthella lenta MRI-F36, MRI-F37, MRI-F40, ResAG-49, ResAG-88, ResAG-121, ResAG-145, and Gordonibacter sp. ResAG-5, ResAG-26, ResAG-43, ResAG-50, ResAG-59.</title>
        <authorList>
            <person name="Stoll D.A."/>
            <person name="Danylec N."/>
            <person name="Franz C.M.A.P."/>
            <person name="Huch M."/>
        </authorList>
    </citation>
    <scope>NUCLEOTIDE SEQUENCE [LARGE SCALE GENOMIC DNA]</scope>
    <source>
        <strain evidence="1 2">ResAG-59</strain>
    </source>
</reference>
<name>A0A6N8IH77_9ACTN</name>